<feature type="region of interest" description="Disordered" evidence="7">
    <location>
        <begin position="267"/>
        <end position="326"/>
    </location>
</feature>
<name>A0AAV7WLZ0_PLEWA</name>
<comment type="function">
    <text evidence="6">Involved in nucleolar processing of pre-18S ribosomal RNA. Has a role in the nuclear export of 40S pre-ribosomal subunit to the cytoplasm.</text>
</comment>
<sequence length="873" mass="100145">MGKAQKKRKPLPAGSKMPKGIAQQKLDIRNNPFEVKVNKQKFNILGRKTKHDVGLPGVSRSKAIKKRTATLLKEHKQRGRSSVFRDKRFGEYDTKLTPEEKMMKRFALERQRNHEKKNLYNLNEEEELTHFGQSLADIEKLNDIVESDSENEAQGALSAELTAAHFGGGGLLRKKDPSGEKEDISEKPKSRKELIEELIAKSKQDKRERQNQKENTLEMTEKLDKDWKAIQGLLGHKVPKSERKSEAEEKPKADEYDILVRELGFEMKAQPSDRMKTQEELAKEEEERLKQLEAERLRRMHGEEEDDDKTLKKPKHVSADDLMDGFILDKDDRLLLSYKDGMLETDLQKQDDGSENDEEETKTEEEESDDDEDDNDDDNDDDDSNASDQHSDIESDVYSDEEAEVTKPSKEASKEKTKKVLSDAEKKAEMEAAKAELPYTFPAPESSEDLKALLAGKSVQQQLIVLERIKKCNHPSLAVGNKAKMQKLFGFLLDYIGELAVNDPKQLGTIDKMTAHLYDLCQLFPEAASESLRSVFRDAAHEMEEVLEIRGHAKFPTLDMFVYLKITAILFPTSDFWHPVVTPAMTYLSQLLIKCPVLSLKDVAAGLFLCCIFIEYVSLSKRFAPELINFLLGILHLAVPTKGERGYTLVHPFRPQGKNAEMLLVCNKQDIETWEKKKLPLHAVTEVTQSSETERNHFRLSCIALCLDLVQRCVSLYGELPAFKEIFQPINSLLTNNPQSAELPNQLQNVIRNVLQDIQSKDKCEDALVFEKKKPVPLKLYTPKIMEVLDFTKKQGSSREERERKRLIHKHKREFKGAVREIRKDSQFLARQQISEVMERDAERKRKVKELFNSLSAQEGEWKAMKRKKGRAR</sequence>
<dbReference type="EMBL" id="JANPWB010000001">
    <property type="protein sequence ID" value="KAJ1213882.1"/>
    <property type="molecule type" value="Genomic_DNA"/>
</dbReference>
<dbReference type="PANTHER" id="PTHR23183:SF0">
    <property type="entry name" value="NUCLEOLAR PROTEIN 14"/>
    <property type="match status" value="1"/>
</dbReference>
<keyword evidence="5" id="KW-0539">Nucleus</keyword>
<evidence type="ECO:0000256" key="2">
    <source>
        <dbReference type="ARBA" id="ARBA00007466"/>
    </source>
</evidence>
<gene>
    <name evidence="8" type="ORF">NDU88_001512</name>
</gene>
<dbReference type="Pfam" id="PF04147">
    <property type="entry name" value="Nop14"/>
    <property type="match status" value="1"/>
</dbReference>
<keyword evidence="9" id="KW-1185">Reference proteome</keyword>
<feature type="compositionally biased region" description="Basic residues" evidence="7">
    <location>
        <begin position="1"/>
        <end position="10"/>
    </location>
</feature>
<evidence type="ECO:0008006" key="10">
    <source>
        <dbReference type="Google" id="ProtNLM"/>
    </source>
</evidence>
<dbReference type="Proteomes" id="UP001066276">
    <property type="component" value="Chromosome 1_1"/>
</dbReference>
<feature type="region of interest" description="Disordered" evidence="7">
    <location>
        <begin position="1"/>
        <end position="25"/>
    </location>
</feature>
<evidence type="ECO:0000256" key="3">
    <source>
        <dbReference type="ARBA" id="ARBA00022517"/>
    </source>
</evidence>
<feature type="compositionally biased region" description="Acidic residues" evidence="7">
    <location>
        <begin position="394"/>
        <end position="403"/>
    </location>
</feature>
<comment type="similarity">
    <text evidence="2">Belongs to the NOP14 family.</text>
</comment>
<feature type="region of interest" description="Disordered" evidence="7">
    <location>
        <begin position="343"/>
        <end position="423"/>
    </location>
</feature>
<evidence type="ECO:0000256" key="1">
    <source>
        <dbReference type="ARBA" id="ARBA00004604"/>
    </source>
</evidence>
<keyword evidence="3" id="KW-0690">Ribosome biogenesis</keyword>
<evidence type="ECO:0000256" key="4">
    <source>
        <dbReference type="ARBA" id="ARBA00022552"/>
    </source>
</evidence>
<dbReference type="AlphaFoldDB" id="A0AAV7WLZ0"/>
<feature type="compositionally biased region" description="Basic and acidic residues" evidence="7">
    <location>
        <begin position="267"/>
        <end position="302"/>
    </location>
</feature>
<evidence type="ECO:0000256" key="6">
    <source>
        <dbReference type="ARBA" id="ARBA00024695"/>
    </source>
</evidence>
<feature type="compositionally biased region" description="Acidic residues" evidence="7">
    <location>
        <begin position="353"/>
        <end position="385"/>
    </location>
</feature>
<dbReference type="GO" id="GO:0030692">
    <property type="term" value="C:Noc4p-Nop14p complex"/>
    <property type="evidence" value="ECO:0007669"/>
    <property type="project" value="TreeGrafter"/>
</dbReference>
<evidence type="ECO:0000256" key="7">
    <source>
        <dbReference type="SAM" id="MobiDB-lite"/>
    </source>
</evidence>
<proteinExistence type="inferred from homology"/>
<keyword evidence="4" id="KW-0698">rRNA processing</keyword>
<feature type="compositionally biased region" description="Basic and acidic residues" evidence="7">
    <location>
        <begin position="404"/>
        <end position="423"/>
    </location>
</feature>
<dbReference type="InterPro" id="IPR007276">
    <property type="entry name" value="Nop14"/>
</dbReference>
<protein>
    <recommendedName>
        <fullName evidence="10">Nucleolar protein 14</fullName>
    </recommendedName>
</protein>
<dbReference type="GO" id="GO:0030490">
    <property type="term" value="P:maturation of SSU-rRNA"/>
    <property type="evidence" value="ECO:0007669"/>
    <property type="project" value="TreeGrafter"/>
</dbReference>
<evidence type="ECO:0000313" key="9">
    <source>
        <dbReference type="Proteomes" id="UP001066276"/>
    </source>
</evidence>
<reference evidence="8" key="1">
    <citation type="journal article" date="2022" name="bioRxiv">
        <title>Sequencing and chromosome-scale assembly of the giantPleurodeles waltlgenome.</title>
        <authorList>
            <person name="Brown T."/>
            <person name="Elewa A."/>
            <person name="Iarovenko S."/>
            <person name="Subramanian E."/>
            <person name="Araus A.J."/>
            <person name="Petzold A."/>
            <person name="Susuki M."/>
            <person name="Suzuki K.-i.T."/>
            <person name="Hayashi T."/>
            <person name="Toyoda A."/>
            <person name="Oliveira C."/>
            <person name="Osipova E."/>
            <person name="Leigh N.D."/>
            <person name="Simon A."/>
            <person name="Yun M.H."/>
        </authorList>
    </citation>
    <scope>NUCLEOTIDE SEQUENCE</scope>
    <source>
        <strain evidence="8">20211129_DDA</strain>
        <tissue evidence="8">Liver</tissue>
    </source>
</reference>
<feature type="region of interest" description="Disordered" evidence="7">
    <location>
        <begin position="166"/>
        <end position="255"/>
    </location>
</feature>
<comment type="caution">
    <text evidence="8">The sequence shown here is derived from an EMBL/GenBank/DDBJ whole genome shotgun (WGS) entry which is preliminary data.</text>
</comment>
<organism evidence="8 9">
    <name type="scientific">Pleurodeles waltl</name>
    <name type="common">Iberian ribbed newt</name>
    <dbReference type="NCBI Taxonomy" id="8319"/>
    <lineage>
        <taxon>Eukaryota</taxon>
        <taxon>Metazoa</taxon>
        <taxon>Chordata</taxon>
        <taxon>Craniata</taxon>
        <taxon>Vertebrata</taxon>
        <taxon>Euteleostomi</taxon>
        <taxon>Amphibia</taxon>
        <taxon>Batrachia</taxon>
        <taxon>Caudata</taxon>
        <taxon>Salamandroidea</taxon>
        <taxon>Salamandridae</taxon>
        <taxon>Pleurodelinae</taxon>
        <taxon>Pleurodeles</taxon>
    </lineage>
</organism>
<feature type="compositionally biased region" description="Basic and acidic residues" evidence="7">
    <location>
        <begin position="239"/>
        <end position="255"/>
    </location>
</feature>
<dbReference type="GO" id="GO:0032040">
    <property type="term" value="C:small-subunit processome"/>
    <property type="evidence" value="ECO:0007669"/>
    <property type="project" value="InterPro"/>
</dbReference>
<evidence type="ECO:0000256" key="5">
    <source>
        <dbReference type="ARBA" id="ARBA00023242"/>
    </source>
</evidence>
<comment type="subcellular location">
    <subcellularLocation>
        <location evidence="1">Nucleus</location>
        <location evidence="1">Nucleolus</location>
    </subcellularLocation>
</comment>
<accession>A0AAV7WLZ0</accession>
<dbReference type="PANTHER" id="PTHR23183">
    <property type="entry name" value="NOP14"/>
    <property type="match status" value="1"/>
</dbReference>
<feature type="compositionally biased region" description="Basic and acidic residues" evidence="7">
    <location>
        <begin position="173"/>
        <end position="228"/>
    </location>
</feature>
<evidence type="ECO:0000313" key="8">
    <source>
        <dbReference type="EMBL" id="KAJ1213882.1"/>
    </source>
</evidence>